<evidence type="ECO:0000256" key="3">
    <source>
        <dbReference type="ARBA" id="ARBA00022964"/>
    </source>
</evidence>
<keyword evidence="4" id="KW-0560">Oxidoreductase</keyword>
<keyword evidence="5" id="KW-0408">Iron</keyword>
<sequence>MLSPSFDLFGDLSAEEQENLDERRKQMIALVKEKILRVSTDPNQRTIAENRLVFKRANLEKHVKPGLHYQLLTKNECQTVLGICRQQAEWTTDRHSAFPTTDIPIRDHNQLSMLEPLIKERLFDELANYYGFKTSDLEFRDIFLVKYSANAQRGLKLHTDGCLISLTLLISDEHDFEGGGTYFRSLDKVIHLKQGDVAYHAARVEHSGVDITKGERYILVGFVDTLDTIAIDNRNNKHKLRN</sequence>
<proteinExistence type="predicted"/>
<dbReference type="OrthoDB" id="69177at2759"/>
<dbReference type="PROSITE" id="PS51471">
    <property type="entry name" value="FE2OG_OXY"/>
    <property type="match status" value="1"/>
</dbReference>
<dbReference type="InterPro" id="IPR005123">
    <property type="entry name" value="Oxoglu/Fe-dep_dioxygenase_dom"/>
</dbReference>
<comment type="cofactor">
    <cofactor evidence="1">
        <name>L-ascorbate</name>
        <dbReference type="ChEBI" id="CHEBI:38290"/>
    </cofactor>
</comment>
<dbReference type="GO" id="GO:0031418">
    <property type="term" value="F:L-ascorbic acid binding"/>
    <property type="evidence" value="ECO:0007669"/>
    <property type="project" value="InterPro"/>
</dbReference>
<dbReference type="GO" id="GO:0051213">
    <property type="term" value="F:dioxygenase activity"/>
    <property type="evidence" value="ECO:0007669"/>
    <property type="project" value="UniProtKB-KW"/>
</dbReference>
<evidence type="ECO:0000259" key="6">
    <source>
        <dbReference type="PROSITE" id="PS51471"/>
    </source>
</evidence>
<evidence type="ECO:0000256" key="2">
    <source>
        <dbReference type="ARBA" id="ARBA00022723"/>
    </source>
</evidence>
<reference evidence="7 8" key="1">
    <citation type="submission" date="2014-09" db="EMBL/GenBank/DDBJ databases">
        <authorList>
            <person name="Ellenberger Sabrina"/>
        </authorList>
    </citation>
    <scope>NUCLEOTIDE SEQUENCE [LARGE SCALE GENOMIC DNA]</scope>
    <source>
        <strain evidence="7 8">CBS 412.66</strain>
    </source>
</reference>
<evidence type="ECO:0000256" key="5">
    <source>
        <dbReference type="ARBA" id="ARBA00023004"/>
    </source>
</evidence>
<name>A0A0B7MUF3_9FUNG</name>
<keyword evidence="2" id="KW-0479">Metal-binding</keyword>
<dbReference type="Proteomes" id="UP000054107">
    <property type="component" value="Unassembled WGS sequence"/>
</dbReference>
<dbReference type="Gene3D" id="2.60.120.620">
    <property type="entry name" value="q2cbj1_9rhob like domain"/>
    <property type="match status" value="1"/>
</dbReference>
<accession>A0A0B7MUF3</accession>
<dbReference type="EMBL" id="LN722188">
    <property type="protein sequence ID" value="CEP09691.1"/>
    <property type="molecule type" value="Genomic_DNA"/>
</dbReference>
<keyword evidence="8" id="KW-1185">Reference proteome</keyword>
<feature type="domain" description="Fe2OG dioxygenase" evidence="6">
    <location>
        <begin position="138"/>
        <end position="225"/>
    </location>
</feature>
<gene>
    <name evidence="7" type="primary">PARPA_03242.1 scaffold 7241</name>
</gene>
<organism evidence="7 8">
    <name type="scientific">Parasitella parasitica</name>
    <dbReference type="NCBI Taxonomy" id="35722"/>
    <lineage>
        <taxon>Eukaryota</taxon>
        <taxon>Fungi</taxon>
        <taxon>Fungi incertae sedis</taxon>
        <taxon>Mucoromycota</taxon>
        <taxon>Mucoromycotina</taxon>
        <taxon>Mucoromycetes</taxon>
        <taxon>Mucorales</taxon>
        <taxon>Mucorineae</taxon>
        <taxon>Mucoraceae</taxon>
        <taxon>Parasitella</taxon>
    </lineage>
</organism>
<keyword evidence="3" id="KW-0223">Dioxygenase</keyword>
<evidence type="ECO:0000256" key="4">
    <source>
        <dbReference type="ARBA" id="ARBA00023002"/>
    </source>
</evidence>
<protein>
    <recommendedName>
        <fullName evidence="6">Fe2OG dioxygenase domain-containing protein</fullName>
    </recommendedName>
</protein>
<dbReference type="STRING" id="35722.A0A0B7MUF3"/>
<evidence type="ECO:0000313" key="7">
    <source>
        <dbReference type="EMBL" id="CEP09691.1"/>
    </source>
</evidence>
<evidence type="ECO:0000313" key="8">
    <source>
        <dbReference type="Proteomes" id="UP000054107"/>
    </source>
</evidence>
<dbReference type="GO" id="GO:0005506">
    <property type="term" value="F:iron ion binding"/>
    <property type="evidence" value="ECO:0007669"/>
    <property type="project" value="InterPro"/>
</dbReference>
<dbReference type="InterPro" id="IPR006620">
    <property type="entry name" value="Pro_4_hyd_alph"/>
</dbReference>
<dbReference type="SMART" id="SM00702">
    <property type="entry name" value="P4Hc"/>
    <property type="match status" value="1"/>
</dbReference>
<dbReference type="GO" id="GO:0016705">
    <property type="term" value="F:oxidoreductase activity, acting on paired donors, with incorporation or reduction of molecular oxygen"/>
    <property type="evidence" value="ECO:0007669"/>
    <property type="project" value="InterPro"/>
</dbReference>
<evidence type="ECO:0000256" key="1">
    <source>
        <dbReference type="ARBA" id="ARBA00001961"/>
    </source>
</evidence>
<dbReference type="AlphaFoldDB" id="A0A0B7MUF3"/>